<dbReference type="NCBIfam" id="NF008956">
    <property type="entry name" value="PRK12299.1"/>
    <property type="match status" value="1"/>
</dbReference>
<feature type="compositionally biased region" description="Low complexity" evidence="6">
    <location>
        <begin position="123"/>
        <end position="138"/>
    </location>
</feature>
<dbReference type="Proteomes" id="UP000324091">
    <property type="component" value="Chromosome 8"/>
</dbReference>
<dbReference type="GO" id="GO:0000287">
    <property type="term" value="F:magnesium ion binding"/>
    <property type="evidence" value="ECO:0007669"/>
    <property type="project" value="InterPro"/>
</dbReference>
<evidence type="ECO:0000256" key="4">
    <source>
        <dbReference type="ARBA" id="ARBA00022741"/>
    </source>
</evidence>
<evidence type="ECO:0000259" key="8">
    <source>
        <dbReference type="PROSITE" id="PS51883"/>
    </source>
</evidence>
<keyword evidence="4" id="KW-0547">Nucleotide-binding</keyword>
<dbReference type="PRINTS" id="PR00326">
    <property type="entry name" value="GTP1OBG"/>
</dbReference>
<dbReference type="Pfam" id="PF01926">
    <property type="entry name" value="MMR_HSR1"/>
    <property type="match status" value="1"/>
</dbReference>
<comment type="similarity">
    <text evidence="2">Belongs to the SS18 family.</text>
</comment>
<protein>
    <submittedName>
        <fullName evidence="9">Mitochondrial ribosome-associated GTPase 2 GTP-binding protein 5</fullName>
    </submittedName>
</protein>
<evidence type="ECO:0000313" key="10">
    <source>
        <dbReference type="Proteomes" id="UP000324091"/>
    </source>
</evidence>
<feature type="compositionally biased region" description="Low complexity" evidence="6">
    <location>
        <begin position="340"/>
        <end position="370"/>
    </location>
</feature>
<feature type="compositionally biased region" description="Low complexity" evidence="6">
    <location>
        <begin position="303"/>
        <end position="333"/>
    </location>
</feature>
<evidence type="ECO:0000256" key="3">
    <source>
        <dbReference type="ARBA" id="ARBA00022517"/>
    </source>
</evidence>
<sequence length="784" mass="85051">MSVAFPSARPRSKGEVTQQAIQKMLDENHHLIQCIMDYQSKGKLAECTQYQQILHRNLVYLATIADSNQNMQSLLPAPPTANMSMGPGGISQGGNLNDNGPPTSMMPSQMSNGAGHAHMQQQPANPNSSFGSSASGYSHPTPLSQGSTLQGPGPGHGSSSSSAPSSSSYSHSNLNMQSHRGEPVSMMHQQSATPHYSSAQAGGQHYQGQSAMGMMGQGAPGNTMMSQRPMGSYRSSQQGSAQQYTGQDEFYGEQYGHTQSSSEPINQQYYPDGHGEYSYQPPPYGDQGYDRPFEESSQHYYEGGNSQYGQQQAQYQQGSGQQPFSQQQYSSQQGYGGQPQGYAPGQAASSQYSQFQQGQGQQYGSYRSSQGGPGAQPQRSYAYEQVKSSLRLHSDVYSRHIFRREVTRNKLSLARNVTTSSGLCAKLRGNSKKTDLSEKKLTRCFVDHRRVKLVAGSGGKGANSFHSEPRKEWGGPDGGNGGDGGSIIIKANRLVKSLAQVAPVYKGEDGHSGGSKNCYGRNGNTTYVHVPLGTVVKEQGNTVMDLSQHGQEFTAVFGGSGGKGNRFFLTNENRAPITSTPGAQGQERILHLELRTMAHAGLVGFPNAGKSSLLRAISNARPAVAAYPFTTLKPHVGIVDYRDHVQVAVADIPGIVRGAHLNRGLGLSFLRHIERCRFLLFVLDMSAQDPWTHLQHLQYELDHYEPGLSQRPQAIIANKMDLPEARSNLEALRSLVTKTIIPVSAITGQNMEELVLHLRELYDGYLQEDGAKAGKATGKYPNYE</sequence>
<name>A0A5C6MRB8_9TELE</name>
<organism evidence="9 10">
    <name type="scientific">Takifugu flavidus</name>
    <name type="common">sansaifugu</name>
    <dbReference type="NCBI Taxonomy" id="433684"/>
    <lineage>
        <taxon>Eukaryota</taxon>
        <taxon>Metazoa</taxon>
        <taxon>Chordata</taxon>
        <taxon>Craniata</taxon>
        <taxon>Vertebrata</taxon>
        <taxon>Euteleostomi</taxon>
        <taxon>Actinopterygii</taxon>
        <taxon>Neopterygii</taxon>
        <taxon>Teleostei</taxon>
        <taxon>Neoteleostei</taxon>
        <taxon>Acanthomorphata</taxon>
        <taxon>Eupercaria</taxon>
        <taxon>Tetraodontiformes</taxon>
        <taxon>Tetradontoidea</taxon>
        <taxon>Tetraodontidae</taxon>
        <taxon>Takifugu</taxon>
    </lineage>
</organism>
<feature type="compositionally biased region" description="Polar residues" evidence="6">
    <location>
        <begin position="233"/>
        <end position="246"/>
    </location>
</feature>
<keyword evidence="5" id="KW-0342">GTP-binding</keyword>
<dbReference type="AlphaFoldDB" id="A0A5C6MRB8"/>
<evidence type="ECO:0000313" key="9">
    <source>
        <dbReference type="EMBL" id="TWW56898.1"/>
    </source>
</evidence>
<keyword evidence="10" id="KW-1185">Reference proteome</keyword>
<feature type="compositionally biased region" description="Polar residues" evidence="6">
    <location>
        <begin position="141"/>
        <end position="150"/>
    </location>
</feature>
<dbReference type="InterPro" id="IPR014100">
    <property type="entry name" value="GTP-bd_Obg/CgtA"/>
</dbReference>
<dbReference type="GO" id="GO:0042254">
    <property type="term" value="P:ribosome biogenesis"/>
    <property type="evidence" value="ECO:0007669"/>
    <property type="project" value="UniProtKB-UniRule"/>
</dbReference>
<evidence type="ECO:0000256" key="6">
    <source>
        <dbReference type="SAM" id="MobiDB-lite"/>
    </source>
</evidence>
<evidence type="ECO:0000256" key="2">
    <source>
        <dbReference type="ARBA" id="ARBA00007945"/>
    </source>
</evidence>
<dbReference type="InterPro" id="IPR036726">
    <property type="entry name" value="GTP1_OBG_dom_sf"/>
</dbReference>
<comment type="caution">
    <text evidence="9">The sequence shown here is derived from an EMBL/GenBank/DDBJ whole genome shotgun (WGS) entry which is preliminary data.</text>
</comment>
<dbReference type="PANTHER" id="PTHR11702">
    <property type="entry name" value="DEVELOPMENTALLY REGULATED GTP-BINDING PROTEIN-RELATED"/>
    <property type="match status" value="1"/>
</dbReference>
<dbReference type="InterPro" id="IPR005225">
    <property type="entry name" value="Small_GTP-bd"/>
</dbReference>
<feature type="compositionally biased region" description="Low complexity" evidence="6">
    <location>
        <begin position="157"/>
        <end position="172"/>
    </location>
</feature>
<dbReference type="NCBIfam" id="TIGR02729">
    <property type="entry name" value="Obg_CgtA"/>
    <property type="match status" value="1"/>
</dbReference>
<dbReference type="PANTHER" id="PTHR11702:SF31">
    <property type="entry name" value="MITOCHONDRIAL RIBOSOME-ASSOCIATED GTPASE 2"/>
    <property type="match status" value="1"/>
</dbReference>
<dbReference type="GO" id="GO:0005739">
    <property type="term" value="C:mitochondrion"/>
    <property type="evidence" value="ECO:0007669"/>
    <property type="project" value="TreeGrafter"/>
</dbReference>
<dbReference type="CDD" id="cd01898">
    <property type="entry name" value="Obg"/>
    <property type="match status" value="1"/>
</dbReference>
<evidence type="ECO:0000256" key="1">
    <source>
        <dbReference type="ARBA" id="ARBA00007699"/>
    </source>
</evidence>
<feature type="compositionally biased region" description="Polar residues" evidence="6">
    <location>
        <begin position="187"/>
        <end position="201"/>
    </location>
</feature>
<evidence type="ECO:0000256" key="5">
    <source>
        <dbReference type="ARBA" id="ARBA00023134"/>
    </source>
</evidence>
<dbReference type="InterPro" id="IPR027417">
    <property type="entry name" value="P-loop_NTPase"/>
</dbReference>
<feature type="compositionally biased region" description="Polar residues" evidence="6">
    <location>
        <begin position="256"/>
        <end position="269"/>
    </location>
</feature>
<feature type="compositionally biased region" description="Gly residues" evidence="6">
    <location>
        <begin position="475"/>
        <end position="485"/>
    </location>
</feature>
<feature type="domain" description="Obg" evidence="8">
    <location>
        <begin position="443"/>
        <end position="597"/>
    </location>
</feature>
<evidence type="ECO:0000259" key="7">
    <source>
        <dbReference type="PROSITE" id="PS51710"/>
    </source>
</evidence>
<dbReference type="InterPro" id="IPR007726">
    <property type="entry name" value="SS18_N"/>
</dbReference>
<dbReference type="Pfam" id="PF01018">
    <property type="entry name" value="GTP1_OBG"/>
    <property type="match status" value="1"/>
</dbReference>
<dbReference type="GO" id="GO:0005525">
    <property type="term" value="F:GTP binding"/>
    <property type="evidence" value="ECO:0007669"/>
    <property type="project" value="UniProtKB-KW"/>
</dbReference>
<dbReference type="Gene3D" id="3.40.50.300">
    <property type="entry name" value="P-loop containing nucleotide triphosphate hydrolases"/>
    <property type="match status" value="1"/>
</dbReference>
<feature type="compositionally biased region" description="Polar residues" evidence="6">
    <location>
        <begin position="93"/>
        <end position="112"/>
    </location>
</feature>
<reference evidence="9 10" key="1">
    <citation type="submission" date="2019-04" db="EMBL/GenBank/DDBJ databases">
        <title>Chromosome genome assembly for Takifugu flavidus.</title>
        <authorList>
            <person name="Xiao S."/>
        </authorList>
    </citation>
    <scope>NUCLEOTIDE SEQUENCE [LARGE SCALE GENOMIC DNA]</scope>
    <source>
        <strain evidence="9">HTHZ2018</strain>
        <tissue evidence="9">Muscle</tissue>
    </source>
</reference>
<proteinExistence type="inferred from homology"/>
<dbReference type="GO" id="GO:0003924">
    <property type="term" value="F:GTPase activity"/>
    <property type="evidence" value="ECO:0007669"/>
    <property type="project" value="InterPro"/>
</dbReference>
<dbReference type="NCBIfam" id="TIGR00231">
    <property type="entry name" value="small_GTP"/>
    <property type="match status" value="1"/>
</dbReference>
<dbReference type="InterPro" id="IPR006073">
    <property type="entry name" value="GTP-bd"/>
</dbReference>
<dbReference type="PROSITE" id="PS51710">
    <property type="entry name" value="G_OBG"/>
    <property type="match status" value="1"/>
</dbReference>
<accession>A0A5C6MRB8</accession>
<feature type="domain" description="OBG-type G" evidence="7">
    <location>
        <begin position="598"/>
        <end position="763"/>
    </location>
</feature>
<dbReference type="HAMAP" id="MF_01454">
    <property type="entry name" value="GTPase_Obg"/>
    <property type="match status" value="1"/>
</dbReference>
<dbReference type="PROSITE" id="PS51883">
    <property type="entry name" value="OBG"/>
    <property type="match status" value="1"/>
</dbReference>
<dbReference type="EMBL" id="RHFK02000021">
    <property type="protein sequence ID" value="TWW56898.1"/>
    <property type="molecule type" value="Genomic_DNA"/>
</dbReference>
<keyword evidence="3" id="KW-0690">Ribosome biogenesis</keyword>
<dbReference type="SUPFAM" id="SSF52540">
    <property type="entry name" value="P-loop containing nucleoside triphosphate hydrolases"/>
    <property type="match status" value="1"/>
</dbReference>
<dbReference type="SUPFAM" id="SSF82051">
    <property type="entry name" value="Obg GTP-binding protein N-terminal domain"/>
    <property type="match status" value="1"/>
</dbReference>
<dbReference type="Pfam" id="PF05030">
    <property type="entry name" value="SSXT"/>
    <property type="match status" value="1"/>
</dbReference>
<dbReference type="FunFam" id="2.70.210.12:FF:000001">
    <property type="entry name" value="GTPase Obg"/>
    <property type="match status" value="1"/>
</dbReference>
<dbReference type="Gene3D" id="2.70.210.12">
    <property type="entry name" value="GTP1/OBG domain"/>
    <property type="match status" value="1"/>
</dbReference>
<feature type="region of interest" description="Disordered" evidence="6">
    <location>
        <begin position="75"/>
        <end position="381"/>
    </location>
</feature>
<feature type="compositionally biased region" description="Basic and acidic residues" evidence="6">
    <location>
        <begin position="288"/>
        <end position="297"/>
    </location>
</feature>
<dbReference type="InterPro" id="IPR006169">
    <property type="entry name" value="GTP1_OBG_dom"/>
</dbReference>
<dbReference type="InterPro" id="IPR031167">
    <property type="entry name" value="G_OBG"/>
</dbReference>
<dbReference type="InterPro" id="IPR045086">
    <property type="entry name" value="OBG_GTPase"/>
</dbReference>
<comment type="similarity">
    <text evidence="1">Belongs to the TRAFAC class OBG-HflX-like GTPase superfamily. OBG GTPase family.</text>
</comment>
<gene>
    <name evidence="9" type="ORF">D4764_08G0008850</name>
</gene>
<feature type="region of interest" description="Disordered" evidence="6">
    <location>
        <begin position="457"/>
        <end position="485"/>
    </location>
</feature>